<evidence type="ECO:0000313" key="8">
    <source>
        <dbReference type="EMBL" id="RZM84310.1"/>
    </source>
</evidence>
<dbReference type="PANTHER" id="PTHR30250">
    <property type="entry name" value="PST FAMILY PREDICTED COLANIC ACID TRANSPORTER"/>
    <property type="match status" value="1"/>
</dbReference>
<dbReference type="Pfam" id="PF13440">
    <property type="entry name" value="Polysacc_synt_3"/>
    <property type="match status" value="1"/>
</dbReference>
<reference evidence="8 9" key="1">
    <citation type="submission" date="2018-01" db="EMBL/GenBank/DDBJ databases">
        <title>Co-occurrence of chitin degradation, pigmentation and bioactivity in marine Pseudoalteromonas.</title>
        <authorList>
            <person name="Paulsen S."/>
            <person name="Gram L."/>
            <person name="Machado H."/>
        </authorList>
    </citation>
    <scope>NUCLEOTIDE SEQUENCE [LARGE SCALE GENOMIC DNA]</scope>
    <source>
        <strain evidence="8 9">S1946</strain>
    </source>
</reference>
<evidence type="ECO:0000256" key="6">
    <source>
        <dbReference type="ARBA" id="ARBA00023136"/>
    </source>
</evidence>
<evidence type="ECO:0000256" key="1">
    <source>
        <dbReference type="ARBA" id="ARBA00004651"/>
    </source>
</evidence>
<dbReference type="InterPro" id="IPR050833">
    <property type="entry name" value="Poly_Biosynth_Transport"/>
</dbReference>
<evidence type="ECO:0000256" key="5">
    <source>
        <dbReference type="ARBA" id="ARBA00022989"/>
    </source>
</evidence>
<evidence type="ECO:0000256" key="2">
    <source>
        <dbReference type="ARBA" id="ARBA00007430"/>
    </source>
</evidence>
<dbReference type="EMBL" id="PPUZ01000010">
    <property type="protein sequence ID" value="RZM84310.1"/>
    <property type="molecule type" value="Genomic_DNA"/>
</dbReference>
<keyword evidence="5 7" id="KW-1133">Transmembrane helix</keyword>
<comment type="subcellular location">
    <subcellularLocation>
        <location evidence="1">Cell membrane</location>
        <topology evidence="1">Multi-pass membrane protein</topology>
    </subcellularLocation>
</comment>
<evidence type="ECO:0000256" key="3">
    <source>
        <dbReference type="ARBA" id="ARBA00022475"/>
    </source>
</evidence>
<evidence type="ECO:0000256" key="4">
    <source>
        <dbReference type="ARBA" id="ARBA00022692"/>
    </source>
</evidence>
<name>A0A4Q7EJR9_9GAMM</name>
<dbReference type="GO" id="GO:0005886">
    <property type="term" value="C:plasma membrane"/>
    <property type="evidence" value="ECO:0007669"/>
    <property type="project" value="UniProtKB-SubCell"/>
</dbReference>
<dbReference type="Proteomes" id="UP000292345">
    <property type="component" value="Unassembled WGS sequence"/>
</dbReference>
<feature type="transmembrane region" description="Helical" evidence="7">
    <location>
        <begin position="87"/>
        <end position="110"/>
    </location>
</feature>
<organism evidence="8 9">
    <name type="scientific">Pseudoalteromonas rubra</name>
    <dbReference type="NCBI Taxonomy" id="43658"/>
    <lineage>
        <taxon>Bacteria</taxon>
        <taxon>Pseudomonadati</taxon>
        <taxon>Pseudomonadota</taxon>
        <taxon>Gammaproteobacteria</taxon>
        <taxon>Alteromonadales</taxon>
        <taxon>Pseudoalteromonadaceae</taxon>
        <taxon>Pseudoalteromonas</taxon>
    </lineage>
</organism>
<feature type="transmembrane region" description="Helical" evidence="7">
    <location>
        <begin position="174"/>
        <end position="195"/>
    </location>
</feature>
<comment type="caution">
    <text evidence="8">The sequence shown here is derived from an EMBL/GenBank/DDBJ whole genome shotgun (WGS) entry which is preliminary data.</text>
</comment>
<feature type="transmembrane region" description="Helical" evidence="7">
    <location>
        <begin position="382"/>
        <end position="405"/>
    </location>
</feature>
<comment type="similarity">
    <text evidence="2">Belongs to the polysaccharide synthase family.</text>
</comment>
<protein>
    <submittedName>
        <fullName evidence="8">Polysaccharide transporter</fullName>
    </submittedName>
</protein>
<feature type="transmembrane region" description="Helical" evidence="7">
    <location>
        <begin position="326"/>
        <end position="347"/>
    </location>
</feature>
<keyword evidence="4 7" id="KW-0812">Transmembrane</keyword>
<feature type="transmembrane region" description="Helical" evidence="7">
    <location>
        <begin position="116"/>
        <end position="134"/>
    </location>
</feature>
<dbReference type="AlphaFoldDB" id="A0A4Q7EJR9"/>
<gene>
    <name evidence="8" type="ORF">C3B51_04160</name>
</gene>
<feature type="transmembrane region" description="Helical" evidence="7">
    <location>
        <begin position="291"/>
        <end position="314"/>
    </location>
</feature>
<feature type="transmembrane region" description="Helical" evidence="7">
    <location>
        <begin position="359"/>
        <end position="376"/>
    </location>
</feature>
<accession>A0A4Q7EJR9</accession>
<dbReference type="PANTHER" id="PTHR30250:SF10">
    <property type="entry name" value="LIPOPOLYSACCHARIDE BIOSYNTHESIS PROTEIN WZXC"/>
    <property type="match status" value="1"/>
</dbReference>
<dbReference type="RefSeq" id="WP_130244270.1">
    <property type="nucleotide sequence ID" value="NZ_PPUZ01000010.1"/>
</dbReference>
<feature type="transmembrane region" description="Helical" evidence="7">
    <location>
        <begin position="146"/>
        <end position="168"/>
    </location>
</feature>
<sequence>MTHPTSTMRTLLSNTSYLIGAEVVAKASRLISIMAMAACLSATEYGTAMLALTVHEVLRLLLRSGAGAQVIRASDDELPAFLKNGRLLQWLLCVALCLVQILVALASSWLFPGQDMTVLIALMALTYLVFPLVCNQVFLMQRRNQMGLFGLISSVCIITENLALAAALYLDAGLLAVVIGKWAFTLLWLGCFAFVPTSAMTGQFSKVVFTRLLKASTQLAGSEILRSLRVNMDMFVAARLLSPELFGLYSFAKSVGVGLAISVAQAYTTALYPFVCKLKNAGNFASRHSQLLLAITAAVSAIFIVQALLVPWYVPVLFSEHWQGSFTTSALLCLIATSTVWTDNYAVMQRANGRFARECQLNAYCLLISLAGLLMLQPDQPVLLAAVLVSCSALWLLFPLADFALRRCDVGAAKSSS</sequence>
<evidence type="ECO:0000313" key="9">
    <source>
        <dbReference type="Proteomes" id="UP000292345"/>
    </source>
</evidence>
<keyword evidence="3" id="KW-1003">Cell membrane</keyword>
<evidence type="ECO:0000256" key="7">
    <source>
        <dbReference type="SAM" id="Phobius"/>
    </source>
</evidence>
<proteinExistence type="inferred from homology"/>
<keyword evidence="6 7" id="KW-0472">Membrane</keyword>